<dbReference type="STRING" id="637679.GCA_001550055_00913"/>
<evidence type="ECO:0000256" key="6">
    <source>
        <dbReference type="ARBA" id="ARBA00055169"/>
    </source>
</evidence>
<comment type="similarity">
    <text evidence="1">Belongs to the HesA/MoeB/ThiF family.</text>
</comment>
<gene>
    <name evidence="14" type="ORF">SAMN04488071_3464</name>
</gene>
<keyword evidence="14" id="KW-0548">Nucleotidyltransferase</keyword>
<comment type="catalytic activity">
    <reaction evidence="5">
        <text>[molybdopterin-synthase sulfur-carrier protein]-C-terminal Gly-Gly + ATP + H(+) = [molybdopterin-synthase sulfur-carrier protein]-C-terminal Gly-Gly-AMP + diphosphate</text>
        <dbReference type="Rhea" id="RHEA:43616"/>
        <dbReference type="Rhea" id="RHEA-COMP:12159"/>
        <dbReference type="Rhea" id="RHEA-COMP:12202"/>
        <dbReference type="ChEBI" id="CHEBI:15378"/>
        <dbReference type="ChEBI" id="CHEBI:30616"/>
        <dbReference type="ChEBI" id="CHEBI:33019"/>
        <dbReference type="ChEBI" id="CHEBI:90618"/>
        <dbReference type="ChEBI" id="CHEBI:90778"/>
        <dbReference type="EC" id="2.7.7.80"/>
    </reaction>
</comment>
<dbReference type="Pfam" id="PF00899">
    <property type="entry name" value="ThiF"/>
    <property type="match status" value="1"/>
</dbReference>
<dbReference type="EC" id="2.7.7.80" evidence="8"/>
<dbReference type="GO" id="GO:0061605">
    <property type="term" value="F:molybdopterin-synthase adenylyltransferase activity"/>
    <property type="evidence" value="ECO:0007669"/>
    <property type="project" value="UniProtKB-EC"/>
</dbReference>
<evidence type="ECO:0000313" key="15">
    <source>
        <dbReference type="Proteomes" id="UP000183685"/>
    </source>
</evidence>
<dbReference type="PANTHER" id="PTHR10953">
    <property type="entry name" value="UBIQUITIN-ACTIVATING ENZYME E1"/>
    <property type="match status" value="1"/>
</dbReference>
<sequence>MDFTDDQLERYARHIILQDVGGAGQIALLNAKVLVVGAGGLGAPVLLYLAAAGVGTIGIVDDDAVELSNLQRQVIHTTPDVGKAKVESAAEKIAALNPDVTVNVIPERLTMANAAKIIADYDIVADGTDNFKTRHLISDTCVALEKTLVSGALSSYEGQIATFKPHAGAGLPCYRCFLPHTPPANEARTCADFGILGAVAGMVGTMQALEVLKEITGVGESLAGKMLMMDARDMAVRKINLPQDPNCPACAKGKS</sequence>
<evidence type="ECO:0000256" key="10">
    <source>
        <dbReference type="ARBA" id="ARBA00075110"/>
    </source>
</evidence>
<dbReference type="GO" id="GO:0008641">
    <property type="term" value="F:ubiquitin-like modifier activating enzyme activity"/>
    <property type="evidence" value="ECO:0007669"/>
    <property type="project" value="InterPro"/>
</dbReference>
<evidence type="ECO:0000256" key="3">
    <source>
        <dbReference type="ARBA" id="ARBA00022741"/>
    </source>
</evidence>
<comment type="function">
    <text evidence="6">Catalyzes the adenylation by ATP of the carboxyl group of the C-terminal glycine of sulfur carrier protein MoaD.</text>
</comment>
<proteinExistence type="inferred from homology"/>
<dbReference type="AlphaFoldDB" id="A0A1G7EIJ6"/>
<accession>A0A1G7EIJ6</accession>
<dbReference type="GO" id="GO:0005524">
    <property type="term" value="F:ATP binding"/>
    <property type="evidence" value="ECO:0007669"/>
    <property type="project" value="UniProtKB-KW"/>
</dbReference>
<evidence type="ECO:0000256" key="12">
    <source>
        <dbReference type="ARBA" id="ARBA00078531"/>
    </source>
</evidence>
<dbReference type="PANTHER" id="PTHR10953:SF102">
    <property type="entry name" value="ADENYLYLTRANSFERASE AND SULFURTRANSFERASE MOCS3"/>
    <property type="match status" value="1"/>
</dbReference>
<dbReference type="Proteomes" id="UP000183685">
    <property type="component" value="Unassembled WGS sequence"/>
</dbReference>
<keyword evidence="3" id="KW-0547">Nucleotide-binding</keyword>
<dbReference type="GO" id="GO:0004792">
    <property type="term" value="F:thiosulfate-cyanide sulfurtransferase activity"/>
    <property type="evidence" value="ECO:0007669"/>
    <property type="project" value="TreeGrafter"/>
</dbReference>
<keyword evidence="2 14" id="KW-0808">Transferase</keyword>
<dbReference type="NCBIfam" id="NF004281">
    <property type="entry name" value="PRK05690.1"/>
    <property type="match status" value="1"/>
</dbReference>
<name>A0A1G7EIJ6_9PROT</name>
<evidence type="ECO:0000259" key="13">
    <source>
        <dbReference type="Pfam" id="PF00899"/>
    </source>
</evidence>
<evidence type="ECO:0000256" key="1">
    <source>
        <dbReference type="ARBA" id="ARBA00009919"/>
    </source>
</evidence>
<dbReference type="SUPFAM" id="SSF69572">
    <property type="entry name" value="Activating enzymes of the ubiquitin-like proteins"/>
    <property type="match status" value="1"/>
</dbReference>
<comment type="subunit">
    <text evidence="7">Homodimer. Forms a stable heterotetrameric complex of 2 MoeB and 2 MoaD during adenylation of MoaD.</text>
</comment>
<dbReference type="EMBL" id="FNAK01000008">
    <property type="protein sequence ID" value="SDE63484.1"/>
    <property type="molecule type" value="Genomic_DNA"/>
</dbReference>
<evidence type="ECO:0000256" key="4">
    <source>
        <dbReference type="ARBA" id="ARBA00022840"/>
    </source>
</evidence>
<dbReference type="GO" id="GO:0008146">
    <property type="term" value="F:sulfotransferase activity"/>
    <property type="evidence" value="ECO:0007669"/>
    <property type="project" value="TreeGrafter"/>
</dbReference>
<dbReference type="RefSeq" id="WP_068309265.1">
    <property type="nucleotide sequence ID" value="NZ_FNAK01000008.1"/>
</dbReference>
<organism evidence="14 15">
    <name type="scientific">Kordiimonas lacus</name>
    <dbReference type="NCBI Taxonomy" id="637679"/>
    <lineage>
        <taxon>Bacteria</taxon>
        <taxon>Pseudomonadati</taxon>
        <taxon>Pseudomonadota</taxon>
        <taxon>Alphaproteobacteria</taxon>
        <taxon>Kordiimonadales</taxon>
        <taxon>Kordiimonadaceae</taxon>
        <taxon>Kordiimonas</taxon>
    </lineage>
</organism>
<protein>
    <recommendedName>
        <fullName evidence="9">Molybdopterin-synthase adenylyltransferase</fullName>
        <ecNumber evidence="8">2.7.7.80</ecNumber>
    </recommendedName>
    <alternativeName>
        <fullName evidence="12">MoaD protein adenylase</fullName>
    </alternativeName>
    <alternativeName>
        <fullName evidence="10">Molybdopterin-converting factor subunit 1 adenylase</fullName>
    </alternativeName>
    <alternativeName>
        <fullName evidence="11">Sulfur carrier protein MoaD adenylyltransferase</fullName>
    </alternativeName>
</protein>
<dbReference type="FunFam" id="3.40.50.720:FF:000033">
    <property type="entry name" value="Adenylyltransferase and sulfurtransferase MOCS3"/>
    <property type="match status" value="1"/>
</dbReference>
<evidence type="ECO:0000256" key="2">
    <source>
        <dbReference type="ARBA" id="ARBA00022679"/>
    </source>
</evidence>
<keyword evidence="4" id="KW-0067">ATP-binding</keyword>
<feature type="domain" description="THIF-type NAD/FAD binding fold" evidence="13">
    <location>
        <begin position="11"/>
        <end position="249"/>
    </location>
</feature>
<evidence type="ECO:0000313" key="14">
    <source>
        <dbReference type="EMBL" id="SDE63484.1"/>
    </source>
</evidence>
<evidence type="ECO:0000256" key="8">
    <source>
        <dbReference type="ARBA" id="ARBA00066884"/>
    </source>
</evidence>
<dbReference type="OrthoDB" id="9804286at2"/>
<dbReference type="InterPro" id="IPR000594">
    <property type="entry name" value="ThiF_NAD_FAD-bd"/>
</dbReference>
<keyword evidence="15" id="KW-1185">Reference proteome</keyword>
<dbReference type="InterPro" id="IPR045886">
    <property type="entry name" value="ThiF/MoeB/HesA"/>
</dbReference>
<evidence type="ECO:0000256" key="5">
    <source>
        <dbReference type="ARBA" id="ARBA00052218"/>
    </source>
</evidence>
<reference evidence="14 15" key="1">
    <citation type="submission" date="2016-10" db="EMBL/GenBank/DDBJ databases">
        <authorList>
            <person name="de Groot N.N."/>
        </authorList>
    </citation>
    <scope>NUCLEOTIDE SEQUENCE [LARGE SCALE GENOMIC DNA]</scope>
    <source>
        <strain evidence="14 15">CGMCC 1.9109</strain>
    </source>
</reference>
<evidence type="ECO:0000256" key="11">
    <source>
        <dbReference type="ARBA" id="ARBA00075328"/>
    </source>
</evidence>
<evidence type="ECO:0000256" key="9">
    <source>
        <dbReference type="ARBA" id="ARBA00073635"/>
    </source>
</evidence>
<evidence type="ECO:0000256" key="7">
    <source>
        <dbReference type="ARBA" id="ARBA00063809"/>
    </source>
</evidence>
<dbReference type="Gene3D" id="3.40.50.720">
    <property type="entry name" value="NAD(P)-binding Rossmann-like Domain"/>
    <property type="match status" value="1"/>
</dbReference>
<dbReference type="InterPro" id="IPR035985">
    <property type="entry name" value="Ubiquitin-activating_enz"/>
</dbReference>
<dbReference type="GO" id="GO:0005829">
    <property type="term" value="C:cytosol"/>
    <property type="evidence" value="ECO:0007669"/>
    <property type="project" value="TreeGrafter"/>
</dbReference>
<dbReference type="CDD" id="cd00757">
    <property type="entry name" value="ThiF_MoeB_HesA_family"/>
    <property type="match status" value="1"/>
</dbReference>